<dbReference type="PANTHER" id="PTHR33473">
    <property type="entry name" value="ATP-DEPENDENT CLP PROTEASE ADAPTER PROTEIN CLPS1, CHLOROPLASTIC"/>
    <property type="match status" value="1"/>
</dbReference>
<gene>
    <name evidence="2" type="ORF">METZ01_LOCUS468855</name>
</gene>
<feature type="domain" description="Adaptor protein ClpS core" evidence="1">
    <location>
        <begin position="20"/>
        <end position="97"/>
    </location>
</feature>
<dbReference type="HAMAP" id="MF_00302">
    <property type="entry name" value="ClpS"/>
    <property type="match status" value="1"/>
</dbReference>
<dbReference type="EMBL" id="UINC01198166">
    <property type="protein sequence ID" value="SVE16001.1"/>
    <property type="molecule type" value="Genomic_DNA"/>
</dbReference>
<organism evidence="2">
    <name type="scientific">marine metagenome</name>
    <dbReference type="NCBI Taxonomy" id="408172"/>
    <lineage>
        <taxon>unclassified sequences</taxon>
        <taxon>metagenomes</taxon>
        <taxon>ecological metagenomes</taxon>
    </lineage>
</organism>
<sequence length="102" mass="11612">MVDQQSDSSVIEKQQDKTATPKQYRVYLLNDDYTTMEFVVAVLENIFQKSPAEAFRLMMQVHTQGRTVCGIYTFEVAETKVTTVRAQAAKEGFPLQADLEEN</sequence>
<evidence type="ECO:0000259" key="1">
    <source>
        <dbReference type="Pfam" id="PF02617"/>
    </source>
</evidence>
<dbReference type="FunFam" id="3.30.1390.10:FF:000002">
    <property type="entry name" value="ATP-dependent Clp protease adapter protein ClpS"/>
    <property type="match status" value="1"/>
</dbReference>
<dbReference type="NCBIfam" id="NF000672">
    <property type="entry name" value="PRK00033.1-5"/>
    <property type="match status" value="1"/>
</dbReference>
<dbReference type="SUPFAM" id="SSF54736">
    <property type="entry name" value="ClpS-like"/>
    <property type="match status" value="1"/>
</dbReference>
<dbReference type="InterPro" id="IPR022935">
    <property type="entry name" value="ClpS"/>
</dbReference>
<protein>
    <recommendedName>
        <fullName evidence="1">Adaptor protein ClpS core domain-containing protein</fullName>
    </recommendedName>
</protein>
<feature type="non-terminal residue" evidence="2">
    <location>
        <position position="102"/>
    </location>
</feature>
<dbReference type="InterPro" id="IPR014719">
    <property type="entry name" value="Ribosomal_bL12_C/ClpS-like"/>
</dbReference>
<reference evidence="2" key="1">
    <citation type="submission" date="2018-05" db="EMBL/GenBank/DDBJ databases">
        <authorList>
            <person name="Lanie J.A."/>
            <person name="Ng W.-L."/>
            <person name="Kazmierczak K.M."/>
            <person name="Andrzejewski T.M."/>
            <person name="Davidsen T.M."/>
            <person name="Wayne K.J."/>
            <person name="Tettelin H."/>
            <person name="Glass J.I."/>
            <person name="Rusch D."/>
            <person name="Podicherti R."/>
            <person name="Tsui H.-C.T."/>
            <person name="Winkler M.E."/>
        </authorList>
    </citation>
    <scope>NUCLEOTIDE SEQUENCE</scope>
</reference>
<dbReference type="PANTHER" id="PTHR33473:SF19">
    <property type="entry name" value="ATP-DEPENDENT CLP PROTEASE ADAPTER PROTEIN CLPS"/>
    <property type="match status" value="1"/>
</dbReference>
<dbReference type="GO" id="GO:0006508">
    <property type="term" value="P:proteolysis"/>
    <property type="evidence" value="ECO:0007669"/>
    <property type="project" value="InterPro"/>
</dbReference>
<accession>A0A383B818</accession>
<dbReference type="Pfam" id="PF02617">
    <property type="entry name" value="ClpS"/>
    <property type="match status" value="1"/>
</dbReference>
<proteinExistence type="inferred from homology"/>
<dbReference type="GO" id="GO:0030163">
    <property type="term" value="P:protein catabolic process"/>
    <property type="evidence" value="ECO:0007669"/>
    <property type="project" value="InterPro"/>
</dbReference>
<dbReference type="InterPro" id="IPR003769">
    <property type="entry name" value="ClpS_core"/>
</dbReference>
<evidence type="ECO:0000313" key="2">
    <source>
        <dbReference type="EMBL" id="SVE16001.1"/>
    </source>
</evidence>
<dbReference type="AlphaFoldDB" id="A0A383B818"/>
<dbReference type="Gene3D" id="3.30.1390.10">
    <property type="match status" value="1"/>
</dbReference>
<name>A0A383B818_9ZZZZ</name>